<organism evidence="2 3">
    <name type="scientific">Sphingobacterium spiritivorum ATCC 33300</name>
    <dbReference type="NCBI Taxonomy" id="525372"/>
    <lineage>
        <taxon>Bacteria</taxon>
        <taxon>Pseudomonadati</taxon>
        <taxon>Bacteroidota</taxon>
        <taxon>Sphingobacteriia</taxon>
        <taxon>Sphingobacteriales</taxon>
        <taxon>Sphingobacteriaceae</taxon>
        <taxon>Sphingobacterium</taxon>
    </lineage>
</organism>
<dbReference type="EMBL" id="ACHB01000099">
    <property type="protein sequence ID" value="EEI89873.1"/>
    <property type="molecule type" value="Genomic_DNA"/>
</dbReference>
<protein>
    <recommendedName>
        <fullName evidence="4">DUF4836 domain-containing protein</fullName>
    </recommendedName>
</protein>
<proteinExistence type="predicted"/>
<gene>
    <name evidence="2" type="ORF">HMPREF0765_4566</name>
</gene>
<dbReference type="Proteomes" id="UP000006241">
    <property type="component" value="Unassembled WGS sequence"/>
</dbReference>
<comment type="caution">
    <text evidence="2">The sequence shown here is derived from an EMBL/GenBank/DDBJ whole genome shotgun (WGS) entry which is preliminary data.</text>
</comment>
<reference evidence="2 3" key="1">
    <citation type="submission" date="2009-01" db="EMBL/GenBank/DDBJ databases">
        <authorList>
            <person name="Qin X."/>
            <person name="Bachman B."/>
            <person name="Battles P."/>
            <person name="Bell A."/>
            <person name="Bess C."/>
            <person name="Bickham C."/>
            <person name="Chaboub L."/>
            <person name="Chen D."/>
            <person name="Coyle M."/>
            <person name="Deiros D.R."/>
            <person name="Dinh H."/>
            <person name="Forbes L."/>
            <person name="Fowler G."/>
            <person name="Francisco L."/>
            <person name="Fu Q."/>
            <person name="Gubbala S."/>
            <person name="Hale W."/>
            <person name="Han Y."/>
            <person name="Hemphill L."/>
            <person name="Highlander S.K."/>
            <person name="Hirani K."/>
            <person name="Hogues M."/>
            <person name="Jackson L."/>
            <person name="Jakkamsetti A."/>
            <person name="Javaid M."/>
            <person name="Jiang H."/>
            <person name="Korchina V."/>
            <person name="Kovar C."/>
            <person name="Lara F."/>
            <person name="Lee S."/>
            <person name="Mata R."/>
            <person name="Mathew T."/>
            <person name="Moen C."/>
            <person name="Morales K."/>
            <person name="Munidasa M."/>
            <person name="Nazareth L."/>
            <person name="Ngo R."/>
            <person name="Nguyen L."/>
            <person name="Okwuonu G."/>
            <person name="Ongeri F."/>
            <person name="Patil S."/>
            <person name="Petrosino J."/>
            <person name="Pham C."/>
            <person name="Pham P."/>
            <person name="Pu L.-L."/>
            <person name="Puazo M."/>
            <person name="Raj R."/>
            <person name="Reid J."/>
            <person name="Rouhana J."/>
            <person name="Saada N."/>
            <person name="Shang Y."/>
            <person name="Simmons D."/>
            <person name="Thornton R."/>
            <person name="Warren J."/>
            <person name="Weissenberger G."/>
            <person name="Zhang J."/>
            <person name="Zhang L."/>
            <person name="Zhou C."/>
            <person name="Zhu D."/>
            <person name="Muzny D."/>
            <person name="Worley K."/>
            <person name="Gibbs R."/>
        </authorList>
    </citation>
    <scope>NUCLEOTIDE SEQUENCE [LARGE SCALE GENOMIC DNA]</scope>
    <source>
        <strain evidence="2 3">ATCC 33300</strain>
    </source>
</reference>
<dbReference type="AlphaFoldDB" id="C2G4R0"/>
<dbReference type="HOGENOM" id="CLU_407035_0_0_10"/>
<feature type="chain" id="PRO_5002912474" description="DUF4836 domain-containing protein" evidence="1">
    <location>
        <begin position="22"/>
        <end position="675"/>
    </location>
</feature>
<evidence type="ECO:0000256" key="1">
    <source>
        <dbReference type="SAM" id="SignalP"/>
    </source>
</evidence>
<dbReference type="RefSeq" id="WP_003004534.1">
    <property type="nucleotide sequence ID" value="NZ_GG668630.1"/>
</dbReference>
<evidence type="ECO:0000313" key="3">
    <source>
        <dbReference type="Proteomes" id="UP000006241"/>
    </source>
</evidence>
<accession>C2G4R0</accession>
<name>C2G4R0_SPHSI</name>
<keyword evidence="1" id="KW-0732">Signal</keyword>
<feature type="signal peptide" evidence="1">
    <location>
        <begin position="1"/>
        <end position="21"/>
    </location>
</feature>
<evidence type="ECO:0000313" key="2">
    <source>
        <dbReference type="EMBL" id="EEI89873.1"/>
    </source>
</evidence>
<evidence type="ECO:0008006" key="4">
    <source>
        <dbReference type="Google" id="ProtNLM"/>
    </source>
</evidence>
<sequence length="675" mass="76551">MNMKFLLTVLTTAAVSVGAYAQDLVRKIPADANLVVTLDTKKFFSLANPQDFNETLRKAGFFRKMDESNFRNVKNIEDLGINLSSQAYIYNLKNDSINYIGALIPLADAQKFSAMIPAHKKIEMVDGMQTFYSKDRETRVSWDNNTLYMLTGIITDEYFQQDSIAERYGLQSRGLSHLYDDVEVDSAMADTTYADMYDDMEVDTVMAEEVPEVEAIELTEEKTLAVPVSPPKAPEVIAVPEIETPPTGVPEIVMDVPYDDSEEDDEDQTDYYKMVVHDDSIKSAIVTQAMNQRLSTIISAQGANNFSNTGFAKRLNSNAIANIWVKSVQGLYNDYFPKYFLYLTTGFDPLYDSKFKFGLGELTANLVVEGNKLQLVADMEVDKSLVRYYKDIYKKKPNPKFYQYVDQNALGVISANINTEAYLKFMPKYMEGYYASLIPNYKEALTLGTTLFDILLDEKAIAKVLPGDNLFVLNGVVKEEVKYTDYEYDEDYNSIPVERTKMEELPKFLWMFSSADPRIFEQLLKVGLKEKVVLYNDGVYEFERKRGQDINAFVLINNGIVFVGNDRQELKDIRDNKIHKKAGSTYTRLLKKNSFLAFLNTSRIPQILRDLNVPVISEMQETVNELEQYGPVYIASPGMKGNKISGEMSVEFPSKGKNAVSFIMGTIDSFLKTAK</sequence>